<dbReference type="RefSeq" id="WP_134298106.1">
    <property type="nucleotide sequence ID" value="NZ_CP038013.1"/>
</dbReference>
<organism evidence="2 3">
    <name type="scientific">Spiroplasma gladiatoris</name>
    <dbReference type="NCBI Taxonomy" id="2143"/>
    <lineage>
        <taxon>Bacteria</taxon>
        <taxon>Bacillati</taxon>
        <taxon>Mycoplasmatota</taxon>
        <taxon>Mollicutes</taxon>
        <taxon>Entomoplasmatales</taxon>
        <taxon>Spiroplasmataceae</taxon>
        <taxon>Spiroplasma</taxon>
    </lineage>
</organism>
<evidence type="ECO:0000256" key="1">
    <source>
        <dbReference type="SAM" id="Phobius"/>
    </source>
</evidence>
<evidence type="ECO:0000313" key="3">
    <source>
        <dbReference type="Proteomes" id="UP000294309"/>
    </source>
</evidence>
<dbReference type="EMBL" id="CP038013">
    <property type="protein sequence ID" value="QBQ08090.1"/>
    <property type="molecule type" value="Genomic_DNA"/>
</dbReference>
<feature type="transmembrane region" description="Helical" evidence="1">
    <location>
        <begin position="119"/>
        <end position="139"/>
    </location>
</feature>
<feature type="transmembrane region" description="Helical" evidence="1">
    <location>
        <begin position="151"/>
        <end position="172"/>
    </location>
</feature>
<dbReference type="OrthoDB" id="390280at2"/>
<feature type="transmembrane region" description="Helical" evidence="1">
    <location>
        <begin position="83"/>
        <end position="107"/>
    </location>
</feature>
<feature type="transmembrane region" description="Helical" evidence="1">
    <location>
        <begin position="52"/>
        <end position="71"/>
    </location>
</feature>
<feature type="transmembrane region" description="Helical" evidence="1">
    <location>
        <begin position="265"/>
        <end position="285"/>
    </location>
</feature>
<keyword evidence="1" id="KW-0812">Transmembrane</keyword>
<sequence>MKINKNFEFSLKLMVLIGLVSFLAFDFIRLLIAPKIPMTGTPLLERFSHYYAFFTTQSNYLVAIYLFYSLFTQFSYNKKPPFGIELAVTVYISLTMFVFWCGIIFSPEEAAATTRPSDWFTTTVLHLIVPIVMIGNFIISSGDTYYSPRVHAKFSLFGILAYPVCYSFYAIIRGEYRFETYGSEFFEKAYILENGVWKINPNGPWSTDIIAFSEKVIPYSSQMWYPYWFMNLHNVTLKARDVITGEEVVWKNYYRSDSAMLTQVIMGYIIILSLVVIFQYLYLFLNNIKYYRWHDIDGNLITKAERDYWMKVRKFKRQELKNEKRLLRIRRKTEYKEWIQELKILPYKEKIKKIMNYKNQRTLKNGLKRAEHKNHKLKVKKYRQDIKKLINLAKTQDRAFIKQNLRDAARYSKLVKKGYATRRIKDI</sequence>
<keyword evidence="1" id="KW-0472">Membrane</keyword>
<accession>A0A4P7AKK5</accession>
<proteinExistence type="predicted"/>
<keyword evidence="1" id="KW-1133">Transmembrane helix</keyword>
<name>A0A4P7AKK5_9MOLU</name>
<reference evidence="2 3" key="1">
    <citation type="submission" date="2019-03" db="EMBL/GenBank/DDBJ databases">
        <title>Complete genome sequence of Spiroplasma gladiatoris TG-1 (DSM 22552).</title>
        <authorList>
            <person name="Lin Y.-C."/>
            <person name="Chou L."/>
            <person name="Kuo C.-H."/>
        </authorList>
    </citation>
    <scope>NUCLEOTIDE SEQUENCE [LARGE SCALE GENOMIC DNA]</scope>
    <source>
        <strain evidence="2 3">TG-1</strain>
    </source>
</reference>
<gene>
    <name evidence="2" type="ORF">SGLAD_v1c08910</name>
</gene>
<evidence type="ECO:0000313" key="2">
    <source>
        <dbReference type="EMBL" id="QBQ08090.1"/>
    </source>
</evidence>
<dbReference type="Proteomes" id="UP000294309">
    <property type="component" value="Chromosome"/>
</dbReference>
<keyword evidence="3" id="KW-1185">Reference proteome</keyword>
<feature type="transmembrane region" description="Helical" evidence="1">
    <location>
        <begin position="12"/>
        <end position="32"/>
    </location>
</feature>
<dbReference type="KEGG" id="sgq:SGLAD_v1c08910"/>
<dbReference type="AlphaFoldDB" id="A0A4P7AKK5"/>
<protein>
    <submittedName>
        <fullName evidence="2">Uncharacterized protein</fullName>
    </submittedName>
</protein>